<keyword evidence="3" id="KW-1185">Reference proteome</keyword>
<feature type="compositionally biased region" description="Basic and acidic residues" evidence="1">
    <location>
        <begin position="21"/>
        <end position="30"/>
    </location>
</feature>
<evidence type="ECO:0000313" key="3">
    <source>
        <dbReference type="Proteomes" id="UP000553776"/>
    </source>
</evidence>
<dbReference type="RefSeq" id="WP_185138355.1">
    <property type="nucleotide sequence ID" value="NZ_JACJVR010000090.1"/>
</dbReference>
<evidence type="ECO:0000313" key="2">
    <source>
        <dbReference type="EMBL" id="MBB6694385.1"/>
    </source>
</evidence>
<dbReference type="EMBL" id="JACJVR010000090">
    <property type="protein sequence ID" value="MBB6694385.1"/>
    <property type="molecule type" value="Genomic_DNA"/>
</dbReference>
<gene>
    <name evidence="2" type="ORF">H7B90_23595</name>
</gene>
<dbReference type="AlphaFoldDB" id="A0A841U1H7"/>
<evidence type="ECO:0000256" key="1">
    <source>
        <dbReference type="SAM" id="MobiDB-lite"/>
    </source>
</evidence>
<accession>A0A841U1H7</accession>
<organism evidence="2 3">
    <name type="scientific">Cohnella xylanilytica</name>
    <dbReference type="NCBI Taxonomy" id="557555"/>
    <lineage>
        <taxon>Bacteria</taxon>
        <taxon>Bacillati</taxon>
        <taxon>Bacillota</taxon>
        <taxon>Bacilli</taxon>
        <taxon>Bacillales</taxon>
        <taxon>Paenibacillaceae</taxon>
        <taxon>Cohnella</taxon>
    </lineage>
</organism>
<protein>
    <submittedName>
        <fullName evidence="2">Uncharacterized protein</fullName>
    </submittedName>
</protein>
<proteinExistence type="predicted"/>
<dbReference type="Proteomes" id="UP000553776">
    <property type="component" value="Unassembled WGS sequence"/>
</dbReference>
<sequence>MAKKPALGSGGRFKQLSNSIQKKDGVSKKSADAIAASIGRKKYGASKMASMAAKGRKRG</sequence>
<name>A0A841U1H7_9BACL</name>
<reference evidence="2 3" key="1">
    <citation type="submission" date="2020-08" db="EMBL/GenBank/DDBJ databases">
        <title>Cohnella phylogeny.</title>
        <authorList>
            <person name="Dunlap C."/>
        </authorList>
    </citation>
    <scope>NUCLEOTIDE SEQUENCE [LARGE SCALE GENOMIC DNA]</scope>
    <source>
        <strain evidence="2 3">DSM 25239</strain>
    </source>
</reference>
<comment type="caution">
    <text evidence="2">The sequence shown here is derived from an EMBL/GenBank/DDBJ whole genome shotgun (WGS) entry which is preliminary data.</text>
</comment>
<feature type="region of interest" description="Disordered" evidence="1">
    <location>
        <begin position="1"/>
        <end position="30"/>
    </location>
</feature>